<dbReference type="GO" id="GO:0020037">
    <property type="term" value="F:heme binding"/>
    <property type="evidence" value="ECO:0007669"/>
    <property type="project" value="InterPro"/>
</dbReference>
<dbReference type="PANTHER" id="PTHR35008:SF8">
    <property type="entry name" value="ALCOHOL DEHYDROGENASE CYTOCHROME C SUBUNIT"/>
    <property type="match status" value="1"/>
</dbReference>
<dbReference type="InterPro" id="IPR009056">
    <property type="entry name" value="Cyt_c-like_dom"/>
</dbReference>
<protein>
    <submittedName>
        <fullName evidence="6">Cbb3-type cytochrome c oxidase subunit II</fullName>
    </submittedName>
</protein>
<dbReference type="GO" id="GO:0009055">
    <property type="term" value="F:electron transfer activity"/>
    <property type="evidence" value="ECO:0007669"/>
    <property type="project" value="InterPro"/>
</dbReference>
<keyword evidence="3 4" id="KW-0408">Iron</keyword>
<evidence type="ECO:0000256" key="3">
    <source>
        <dbReference type="ARBA" id="ARBA00023004"/>
    </source>
</evidence>
<keyword evidence="7" id="KW-1185">Reference proteome</keyword>
<organism evidence="6 7">
    <name type="scientific">Fibrella aquatilis</name>
    <dbReference type="NCBI Taxonomy" id="2817059"/>
    <lineage>
        <taxon>Bacteria</taxon>
        <taxon>Pseudomonadati</taxon>
        <taxon>Bacteroidota</taxon>
        <taxon>Cytophagia</taxon>
        <taxon>Cytophagales</taxon>
        <taxon>Spirosomataceae</taxon>
        <taxon>Fibrella</taxon>
    </lineage>
</organism>
<dbReference type="SUPFAM" id="SSF46626">
    <property type="entry name" value="Cytochrome c"/>
    <property type="match status" value="2"/>
</dbReference>
<gene>
    <name evidence="6" type="ORF">J2I48_00090</name>
</gene>
<evidence type="ECO:0000313" key="7">
    <source>
        <dbReference type="Proteomes" id="UP000664795"/>
    </source>
</evidence>
<dbReference type="Pfam" id="PF13442">
    <property type="entry name" value="Cytochrome_CBB3"/>
    <property type="match status" value="1"/>
</dbReference>
<accession>A0A939G2D2</accession>
<dbReference type="Gene3D" id="1.10.760.10">
    <property type="entry name" value="Cytochrome c-like domain"/>
    <property type="match status" value="2"/>
</dbReference>
<dbReference type="EMBL" id="JAFMYU010000001">
    <property type="protein sequence ID" value="MBO0929369.1"/>
    <property type="molecule type" value="Genomic_DNA"/>
</dbReference>
<dbReference type="AlphaFoldDB" id="A0A939G2D2"/>
<keyword evidence="2 4" id="KW-0479">Metal-binding</keyword>
<keyword evidence="1 4" id="KW-0349">Heme</keyword>
<dbReference type="InterPro" id="IPR036909">
    <property type="entry name" value="Cyt_c-like_dom_sf"/>
</dbReference>
<evidence type="ECO:0000259" key="5">
    <source>
        <dbReference type="PROSITE" id="PS51007"/>
    </source>
</evidence>
<evidence type="ECO:0000256" key="2">
    <source>
        <dbReference type="ARBA" id="ARBA00022723"/>
    </source>
</evidence>
<dbReference type="InterPro" id="IPR003468">
    <property type="entry name" value="Cyt_c_oxidase_monohaem-su/FixO"/>
</dbReference>
<dbReference type="InterPro" id="IPR051459">
    <property type="entry name" value="Cytochrome_c-type_DH"/>
</dbReference>
<evidence type="ECO:0000256" key="4">
    <source>
        <dbReference type="PROSITE-ProRule" id="PRU00433"/>
    </source>
</evidence>
<feature type="domain" description="Cytochrome c" evidence="5">
    <location>
        <begin position="50"/>
        <end position="196"/>
    </location>
</feature>
<proteinExistence type="predicted"/>
<dbReference type="PROSITE" id="PS51007">
    <property type="entry name" value="CYTC"/>
    <property type="match status" value="2"/>
</dbReference>
<comment type="caution">
    <text evidence="6">The sequence shown here is derived from an EMBL/GenBank/DDBJ whole genome shotgun (WGS) entry which is preliminary data.</text>
</comment>
<evidence type="ECO:0000256" key="1">
    <source>
        <dbReference type="ARBA" id="ARBA00022617"/>
    </source>
</evidence>
<dbReference type="Pfam" id="PF02433">
    <property type="entry name" value="FixO"/>
    <property type="match status" value="1"/>
</dbReference>
<dbReference type="RefSeq" id="WP_207333342.1">
    <property type="nucleotide sequence ID" value="NZ_JAFMYU010000001.1"/>
</dbReference>
<evidence type="ECO:0000313" key="6">
    <source>
        <dbReference type="EMBL" id="MBO0929369.1"/>
    </source>
</evidence>
<name>A0A939G2D2_9BACT</name>
<sequence length="336" mass="36692">MWLNLHKNHRLFLGLAAGVFLLLSTLIAVMPAFSVQNNNAPLPDASPTNAEIQNGLDVFVSENCMACHTQQVRNIDMDKTWGGRPGIPADYARNARLDNLRATPSVLGTERTGPDLTELGERQPSEDWHYLHLFNPRSVVKESIMPAYPWLFTTQSTVGSYDKELNVPAEFRQGITGHIVPTERARQLVAYLLSLKQVDLPDGQSPAFLEYKKPKPAAGSGTASGEAVLDGAALYAQHCQACHQAGGEGLKGAFPPLKGSPIVNDANAEMLVRIVLQGYDARAEYAVMPPFAQKLSDAEIAAIATHERSAWSNRAEKVTPELVRQIRAAIETETTQ</sequence>
<reference evidence="6 7" key="1">
    <citation type="submission" date="2021-03" db="EMBL/GenBank/DDBJ databases">
        <title>Fibrella sp. HMF5036 genome sequencing and assembly.</title>
        <authorList>
            <person name="Kang H."/>
            <person name="Kim H."/>
            <person name="Bae S."/>
            <person name="Joh K."/>
        </authorList>
    </citation>
    <scope>NUCLEOTIDE SEQUENCE [LARGE SCALE GENOMIC DNA]</scope>
    <source>
        <strain evidence="6 7">HMF5036</strain>
    </source>
</reference>
<feature type="domain" description="Cytochrome c" evidence="5">
    <location>
        <begin position="226"/>
        <end position="311"/>
    </location>
</feature>
<dbReference type="PANTHER" id="PTHR35008">
    <property type="entry name" value="BLL4482 PROTEIN-RELATED"/>
    <property type="match status" value="1"/>
</dbReference>
<dbReference type="Proteomes" id="UP000664795">
    <property type="component" value="Unassembled WGS sequence"/>
</dbReference>
<dbReference type="GO" id="GO:0046872">
    <property type="term" value="F:metal ion binding"/>
    <property type="evidence" value="ECO:0007669"/>
    <property type="project" value="UniProtKB-KW"/>
</dbReference>